<evidence type="ECO:0000256" key="9">
    <source>
        <dbReference type="ARBA" id="ARBA00023012"/>
    </source>
</evidence>
<evidence type="ECO:0000256" key="6">
    <source>
        <dbReference type="ARBA" id="ARBA00022692"/>
    </source>
</evidence>
<evidence type="ECO:0000256" key="1">
    <source>
        <dbReference type="ARBA" id="ARBA00000085"/>
    </source>
</evidence>
<dbReference type="SMART" id="SM00387">
    <property type="entry name" value="HATPase_c"/>
    <property type="match status" value="1"/>
</dbReference>
<evidence type="ECO:0000256" key="5">
    <source>
        <dbReference type="ARBA" id="ARBA00022679"/>
    </source>
</evidence>
<reference evidence="13" key="1">
    <citation type="submission" date="2023-01" db="EMBL/GenBank/DDBJ databases">
        <title>The diversity of Class Acidimicrobiia in South China Sea sediment environments and the proposal of Iamia marina sp. nov., a novel species of the genus Iamia.</title>
        <authorList>
            <person name="He Y."/>
            <person name="Tian X."/>
        </authorList>
    </citation>
    <scope>NUCLEOTIDE SEQUENCE</scope>
    <source>
        <strain evidence="13">DSM 19957</strain>
    </source>
</reference>
<dbReference type="InterPro" id="IPR043836">
    <property type="entry name" value="DHp"/>
</dbReference>
<keyword evidence="14" id="KW-1185">Reference proteome</keyword>
<dbReference type="RefSeq" id="WP_272736338.1">
    <property type="nucleotide sequence ID" value="NZ_CP116942.1"/>
</dbReference>
<evidence type="ECO:0000313" key="14">
    <source>
        <dbReference type="Proteomes" id="UP001216390"/>
    </source>
</evidence>
<keyword evidence="13" id="KW-0547">Nucleotide-binding</keyword>
<feature type="domain" description="Histidine kinase" evidence="12">
    <location>
        <begin position="659"/>
        <end position="753"/>
    </location>
</feature>
<keyword evidence="9" id="KW-0902">Two-component regulatory system</keyword>
<comment type="catalytic activity">
    <reaction evidence="1">
        <text>ATP + protein L-histidine = ADP + protein N-phospho-L-histidine.</text>
        <dbReference type="EC" id="2.7.13.3"/>
    </reaction>
</comment>
<evidence type="ECO:0000256" key="10">
    <source>
        <dbReference type="ARBA" id="ARBA00023136"/>
    </source>
</evidence>
<protein>
    <recommendedName>
        <fullName evidence="3">histidine kinase</fullName>
        <ecNumber evidence="3">2.7.13.3</ecNumber>
    </recommendedName>
</protein>
<keyword evidence="10" id="KW-0472">Membrane</keyword>
<dbReference type="PRINTS" id="PR00344">
    <property type="entry name" value="BCTRLSENSOR"/>
</dbReference>
<dbReference type="KEGG" id="ima:PO878_20190"/>
<organism evidence="13 14">
    <name type="scientific">Iamia majanohamensis</name>
    <dbReference type="NCBI Taxonomy" id="467976"/>
    <lineage>
        <taxon>Bacteria</taxon>
        <taxon>Bacillati</taxon>
        <taxon>Actinomycetota</taxon>
        <taxon>Acidimicrobiia</taxon>
        <taxon>Acidimicrobiales</taxon>
        <taxon>Iamiaceae</taxon>
        <taxon>Iamia</taxon>
    </lineage>
</organism>
<dbReference type="PANTHER" id="PTHR45436">
    <property type="entry name" value="SENSOR HISTIDINE KINASE YKOH"/>
    <property type="match status" value="1"/>
</dbReference>
<dbReference type="Pfam" id="PF02518">
    <property type="entry name" value="HATPase_c"/>
    <property type="match status" value="1"/>
</dbReference>
<evidence type="ECO:0000259" key="12">
    <source>
        <dbReference type="PROSITE" id="PS50109"/>
    </source>
</evidence>
<dbReference type="InterPro" id="IPR005467">
    <property type="entry name" value="His_kinase_dom"/>
</dbReference>
<dbReference type="GO" id="GO:0016020">
    <property type="term" value="C:membrane"/>
    <property type="evidence" value="ECO:0007669"/>
    <property type="project" value="UniProtKB-SubCell"/>
</dbReference>
<evidence type="ECO:0000256" key="4">
    <source>
        <dbReference type="ARBA" id="ARBA00022553"/>
    </source>
</evidence>
<evidence type="ECO:0000256" key="2">
    <source>
        <dbReference type="ARBA" id="ARBA00004370"/>
    </source>
</evidence>
<dbReference type="PROSITE" id="PS50109">
    <property type="entry name" value="HIS_KIN"/>
    <property type="match status" value="1"/>
</dbReference>
<dbReference type="InterPro" id="IPR004358">
    <property type="entry name" value="Sig_transdc_His_kin-like_C"/>
</dbReference>
<gene>
    <name evidence="13" type="ORF">PO878_20190</name>
</gene>
<dbReference type="PANTHER" id="PTHR45436:SF5">
    <property type="entry name" value="SENSOR HISTIDINE KINASE TRCS"/>
    <property type="match status" value="1"/>
</dbReference>
<dbReference type="InterPro" id="IPR050428">
    <property type="entry name" value="TCS_sensor_his_kinase"/>
</dbReference>
<keyword evidence="13" id="KW-0067">ATP-binding</keyword>
<keyword evidence="8" id="KW-1133">Transmembrane helix</keyword>
<keyword evidence="6" id="KW-0812">Transmembrane</keyword>
<dbReference type="REBASE" id="691774">
    <property type="entry name" value="Ima19957ORF20185P"/>
</dbReference>
<feature type="region of interest" description="Disordered" evidence="11">
    <location>
        <begin position="260"/>
        <end position="280"/>
    </location>
</feature>
<dbReference type="Gene3D" id="3.30.565.10">
    <property type="entry name" value="Histidine kinase-like ATPase, C-terminal domain"/>
    <property type="match status" value="1"/>
</dbReference>
<dbReference type="SUPFAM" id="SSF55874">
    <property type="entry name" value="ATPase domain of HSP90 chaperone/DNA topoisomerase II/histidine kinase"/>
    <property type="match status" value="1"/>
</dbReference>
<dbReference type="Proteomes" id="UP001216390">
    <property type="component" value="Chromosome"/>
</dbReference>
<keyword evidence="7" id="KW-0418">Kinase</keyword>
<dbReference type="GO" id="GO:0004673">
    <property type="term" value="F:protein histidine kinase activity"/>
    <property type="evidence" value="ECO:0007669"/>
    <property type="project" value="UniProtKB-EC"/>
</dbReference>
<accession>A0AAF0BRJ9</accession>
<evidence type="ECO:0000256" key="7">
    <source>
        <dbReference type="ARBA" id="ARBA00022777"/>
    </source>
</evidence>
<keyword evidence="5" id="KW-0808">Transferase</keyword>
<comment type="subcellular location">
    <subcellularLocation>
        <location evidence="2">Membrane</location>
    </subcellularLocation>
</comment>
<evidence type="ECO:0000256" key="8">
    <source>
        <dbReference type="ARBA" id="ARBA00022989"/>
    </source>
</evidence>
<dbReference type="Pfam" id="PF19191">
    <property type="entry name" value="HEF_HK"/>
    <property type="match status" value="1"/>
</dbReference>
<sequence length="762" mass="84384">MNGDTQGGTAFLVQGIHDEELLNRRAGGGDSDVVLTLAGFANTMTPGRQPPRISPSLWIHSREDLTPRNVLDDTSFLTEEEFWAADHQVVGEFNDEGQFSGRVTVFGTPHDYALDSPLSPRRSACGGFRLEFAVIQPRAIESRMPPSDHQRLDEKLRRFGGIYVYRDEIRVLPYGRPDYDWLDIEENRTKRLGSYFYSHRRMFGAVLLDGQGNERLEEKAGREGFQQNAAFRQLQRLIKNFLRQSAVDFFRESGDYGRSYAEQKDRANRKASAKRQRDSRVAAAQSSLAAEVATKYLRILDGPADSELAAILDEHRASIERSLTGDNPDAPEVILTRTRSQLKALQDGLRVAPSSEIPLTRTLHRDLDSYQVAYADFVNGPLVRARAAAEELVAQVATTSFRPDTQTVVREARRSHADRFRSAVAALEPAVERLSDRSSALEQAARQLIEDGILRELALDRLAGADGLDAGTYSTLRHAVETEVAELYEAQSTAVRAFVASVDRAKWWIVGEEIVTSSDEDAALGEELAELQQSADETLDLVQIGMALAVVDHEFGVTVRTIRESLRQLNTWADLNPSLAPLAHRLSATFDHLDGFLALLSPLQQRSNQRPTVMTGAEIYAFVAEVHRATLSSGEVELFATDEFLRHSFRGRRSVWYPVYVNLVDNAIYWVARAAPPRRIHLGFDSSAQALWVGDSGPGVGPEDVERIFEPRFSLKPGGRGLGLTIVRQVLSNQGFTISAAVDPELGGARFVIAGGEQSGVG</sequence>
<keyword evidence="4" id="KW-0597">Phosphoprotein</keyword>
<dbReference type="AlphaFoldDB" id="A0AAF0BRJ9"/>
<dbReference type="CDD" id="cd00075">
    <property type="entry name" value="HATPase"/>
    <property type="match status" value="1"/>
</dbReference>
<proteinExistence type="predicted"/>
<dbReference type="EMBL" id="CP116942">
    <property type="protein sequence ID" value="WCO66816.1"/>
    <property type="molecule type" value="Genomic_DNA"/>
</dbReference>
<evidence type="ECO:0000256" key="11">
    <source>
        <dbReference type="SAM" id="MobiDB-lite"/>
    </source>
</evidence>
<evidence type="ECO:0000313" key="13">
    <source>
        <dbReference type="EMBL" id="WCO66816.1"/>
    </source>
</evidence>
<name>A0AAF0BRJ9_9ACTN</name>
<dbReference type="EC" id="2.7.13.3" evidence="3"/>
<dbReference type="InterPro" id="IPR036890">
    <property type="entry name" value="HATPase_C_sf"/>
</dbReference>
<dbReference type="GO" id="GO:0005524">
    <property type="term" value="F:ATP binding"/>
    <property type="evidence" value="ECO:0007669"/>
    <property type="project" value="UniProtKB-KW"/>
</dbReference>
<dbReference type="InterPro" id="IPR003594">
    <property type="entry name" value="HATPase_dom"/>
</dbReference>
<dbReference type="GO" id="GO:0000160">
    <property type="term" value="P:phosphorelay signal transduction system"/>
    <property type="evidence" value="ECO:0007669"/>
    <property type="project" value="UniProtKB-KW"/>
</dbReference>
<evidence type="ECO:0000256" key="3">
    <source>
        <dbReference type="ARBA" id="ARBA00012438"/>
    </source>
</evidence>